<name>A0A9J6CE20_POLVA</name>
<dbReference type="Gene3D" id="2.30.29.30">
    <property type="entry name" value="Pleckstrin-homology domain (PH domain)/Phosphotyrosine-binding domain (PTB)"/>
    <property type="match status" value="1"/>
</dbReference>
<feature type="compositionally biased region" description="Basic and acidic residues" evidence="1">
    <location>
        <begin position="675"/>
        <end position="686"/>
    </location>
</feature>
<dbReference type="InterPro" id="IPR006020">
    <property type="entry name" value="PTB/PI_dom"/>
</dbReference>
<feature type="domain" description="PID" evidence="2">
    <location>
        <begin position="171"/>
        <end position="348"/>
    </location>
</feature>
<dbReference type="PANTHER" id="PTHR21219">
    <property type="entry name" value="FI19613P1"/>
    <property type="match status" value="1"/>
</dbReference>
<dbReference type="OrthoDB" id="3647at2759"/>
<dbReference type="SUPFAM" id="SSF50729">
    <property type="entry name" value="PH domain-like"/>
    <property type="match status" value="1"/>
</dbReference>
<feature type="region of interest" description="Disordered" evidence="1">
    <location>
        <begin position="819"/>
        <end position="841"/>
    </location>
</feature>
<gene>
    <name evidence="3" type="ORF">PVAND_009858</name>
</gene>
<dbReference type="EMBL" id="JADBJN010000001">
    <property type="protein sequence ID" value="KAG5680348.1"/>
    <property type="molecule type" value="Genomic_DNA"/>
</dbReference>
<feature type="region of interest" description="Disordered" evidence="1">
    <location>
        <begin position="962"/>
        <end position="984"/>
    </location>
</feature>
<feature type="region of interest" description="Disordered" evidence="1">
    <location>
        <begin position="662"/>
        <end position="705"/>
    </location>
</feature>
<reference evidence="3" key="1">
    <citation type="submission" date="2021-03" db="EMBL/GenBank/DDBJ databases">
        <title>Chromosome level genome of the anhydrobiotic midge Polypedilum vanderplanki.</title>
        <authorList>
            <person name="Yoshida Y."/>
            <person name="Kikawada T."/>
            <person name="Gusev O."/>
        </authorList>
    </citation>
    <scope>NUCLEOTIDE SEQUENCE</scope>
    <source>
        <strain evidence="3">NIAS01</strain>
        <tissue evidence="3">Whole body or cell culture</tissue>
    </source>
</reference>
<comment type="caution">
    <text evidence="3">The sequence shown here is derived from an EMBL/GenBank/DDBJ whole genome shotgun (WGS) entry which is preliminary data.</text>
</comment>
<organism evidence="3 4">
    <name type="scientific">Polypedilum vanderplanki</name>
    <name type="common">Sleeping chironomid midge</name>
    <dbReference type="NCBI Taxonomy" id="319348"/>
    <lineage>
        <taxon>Eukaryota</taxon>
        <taxon>Metazoa</taxon>
        <taxon>Ecdysozoa</taxon>
        <taxon>Arthropoda</taxon>
        <taxon>Hexapoda</taxon>
        <taxon>Insecta</taxon>
        <taxon>Pterygota</taxon>
        <taxon>Neoptera</taxon>
        <taxon>Endopterygota</taxon>
        <taxon>Diptera</taxon>
        <taxon>Nematocera</taxon>
        <taxon>Chironomoidea</taxon>
        <taxon>Chironomidae</taxon>
        <taxon>Chironominae</taxon>
        <taxon>Polypedilum</taxon>
        <taxon>Polypedilum</taxon>
    </lineage>
</organism>
<sequence length="984" mass="107135">MSRGDSSIKTTTTTIIAKKLESINGSISSAAGFRLLIEANGGLSSGGGAGNLMTTTTTHYAGIGSNSGNMGLEMCETVSTVSKNSIYKQRIDAMFDDSRSIISQRSLRDRRRASSAASGSISGRSIRQSHDRLQAITENEFNNVSPSHSIKNSVQAQIEKMFTEIANDDSTLGSRFSIRYLGSLPLTSRVTSLVGLQDPLRQLYLGNADHETQNSGTLFISPKGLRISLANGREEQTTPFQNIAVWSAVKFVVSQSEGGAAFLPLITDPENIDKTILFKPLSVADKRRLSSSLHSPLFAVVMKSPNIAKQLECHGFVCQSPEDAIVIAATLYQSLMAYMGSNSQNQRTRKPKNRNGIGCMSIASSSAVTNAMISSKSSFRGSRHGSTRSNNRVPSVLPPARPPRKKRSASNSLSSDSDVIQSISKGQHPDFDTSSDEVNKNQSSTVKKAPPLPLNPPNLSRRPDRSRRGDGNLSGKSKSSTEQRRLSKGRNGDKNDPYSGKEGSGDIFTKVAIPRSGSFLNTAGLTRYKSRATRRNLTGKTVNGSNAGGGGSPLGFSELFNEFRLQENLHSLDEILNAIINTDGMSFNDLKPIYKEFLLKLAVTLTKDELYQRSKSIMRRQKKKKLKRKNSSAMNHPAKTIIGAIGLKNVFKLGKFRNKKPLLSASPTKMTNNGDSKRQSDQEGGKAKNKRQNRSRIIGTSGSEISVRRTETAMNGHNRNSSSGYVSCSECSYDSDNCTCNSADRCYCSLGAGDINEKLNKAEEQQRRSPSCNSDDKCYCSMGETVDFDGSTTWCEDSDSCASASKCYCTLHNRKIKNKKNPTASGNAKTNDGTKKSKSRKAADNLALDYELFTVNGNGRHVKPTEALSVKKSVEMAAVFADVKLSQTTDIKSLNPSADVKSHKSKHHHKKHGNDGNNNAIEGSRKSKNDDYYLKANIPNEVILRKDLDLSNKRAAAKTDTGYYQPITPRPVSTSLEDSLGYLP</sequence>
<feature type="region of interest" description="Disordered" evidence="1">
    <location>
        <begin position="894"/>
        <end position="926"/>
    </location>
</feature>
<dbReference type="Proteomes" id="UP001107558">
    <property type="component" value="Chromosome 1"/>
</dbReference>
<feature type="compositionally biased region" description="Low complexity" evidence="1">
    <location>
        <begin position="114"/>
        <end position="126"/>
    </location>
</feature>
<proteinExistence type="predicted"/>
<keyword evidence="4" id="KW-1185">Reference proteome</keyword>
<evidence type="ECO:0000313" key="3">
    <source>
        <dbReference type="EMBL" id="KAG5680348.1"/>
    </source>
</evidence>
<feature type="compositionally biased region" description="Basic and acidic residues" evidence="1">
    <location>
        <begin position="461"/>
        <end position="470"/>
    </location>
</feature>
<feature type="region of interest" description="Disordered" evidence="1">
    <location>
        <begin position="373"/>
        <end position="506"/>
    </location>
</feature>
<dbReference type="AlphaFoldDB" id="A0A9J6CE20"/>
<dbReference type="PANTHER" id="PTHR21219:SF4">
    <property type="entry name" value="PID DOMAIN-CONTAINING PROTEIN"/>
    <property type="match status" value="1"/>
</dbReference>
<feature type="compositionally biased region" description="Polar residues" evidence="1">
    <location>
        <begin position="665"/>
        <end position="674"/>
    </location>
</feature>
<protein>
    <recommendedName>
        <fullName evidence="2">PID domain-containing protein</fullName>
    </recommendedName>
</protein>
<evidence type="ECO:0000313" key="4">
    <source>
        <dbReference type="Proteomes" id="UP001107558"/>
    </source>
</evidence>
<dbReference type="InterPro" id="IPR011993">
    <property type="entry name" value="PH-like_dom_sf"/>
</dbReference>
<feature type="compositionally biased region" description="Low complexity" evidence="1">
    <location>
        <begin position="409"/>
        <end position="424"/>
    </location>
</feature>
<accession>A0A9J6CE20</accession>
<dbReference type="SMART" id="SM00462">
    <property type="entry name" value="PTB"/>
    <property type="match status" value="1"/>
</dbReference>
<feature type="compositionally biased region" description="Basic residues" evidence="1">
    <location>
        <begin position="903"/>
        <end position="912"/>
    </location>
</feature>
<feature type="compositionally biased region" description="Polar residues" evidence="1">
    <location>
        <begin position="821"/>
        <end position="831"/>
    </location>
</feature>
<feature type="compositionally biased region" description="Basic and acidic residues" evidence="1">
    <location>
        <begin position="479"/>
        <end position="496"/>
    </location>
</feature>
<evidence type="ECO:0000259" key="2">
    <source>
        <dbReference type="SMART" id="SM00462"/>
    </source>
</evidence>
<feature type="region of interest" description="Disordered" evidence="1">
    <location>
        <begin position="106"/>
        <end position="128"/>
    </location>
</feature>
<evidence type="ECO:0000256" key="1">
    <source>
        <dbReference type="SAM" id="MobiDB-lite"/>
    </source>
</evidence>